<dbReference type="KEGG" id="atw:C0099_07025"/>
<feature type="region of interest" description="Disordered" evidence="2">
    <location>
        <begin position="1"/>
        <end position="77"/>
    </location>
</feature>
<protein>
    <submittedName>
        <fullName evidence="3">Cell shape determination protein CcmA</fullName>
    </submittedName>
</protein>
<proteinExistence type="inferred from homology"/>
<organism evidence="3 4">
    <name type="scientific">Pseudazoarcus pumilus</name>
    <dbReference type="NCBI Taxonomy" id="2067960"/>
    <lineage>
        <taxon>Bacteria</taxon>
        <taxon>Pseudomonadati</taxon>
        <taxon>Pseudomonadota</taxon>
        <taxon>Betaproteobacteria</taxon>
        <taxon>Rhodocyclales</taxon>
        <taxon>Zoogloeaceae</taxon>
        <taxon>Pseudazoarcus</taxon>
    </lineage>
</organism>
<sequence length="211" mass="21865">MFNKPNLFPKAGENAPNRPGAPGTQGGVRGPATGPQESQAQRPGATAQAAAGVPTPATAAGEASARGREEPGKGDSRLIVGPEVKLRGAEILDCDTLVVEGRVDATMDSRVLRIAQGGAFEGKVGVDVAEIHGRFEGELTAREQLVIHAGGRVSGKIRYGTIFIEEGGQISGDVMAADSEDRSRRKDNAAETRAGRDDAAKEPVEDEALTA</sequence>
<dbReference type="RefSeq" id="WP_102246778.1">
    <property type="nucleotide sequence ID" value="NZ_CP025682.1"/>
</dbReference>
<gene>
    <name evidence="3" type="ORF">C0099_07025</name>
</gene>
<dbReference type="Pfam" id="PF04519">
    <property type="entry name" value="Bactofilin"/>
    <property type="match status" value="1"/>
</dbReference>
<feature type="compositionally biased region" description="Basic and acidic residues" evidence="2">
    <location>
        <begin position="179"/>
        <end position="203"/>
    </location>
</feature>
<dbReference type="InterPro" id="IPR007607">
    <property type="entry name" value="BacA/B"/>
</dbReference>
<reference evidence="3 4" key="1">
    <citation type="submission" date="2018-01" db="EMBL/GenBank/DDBJ databases">
        <authorList>
            <person name="Fu G.-Y."/>
        </authorList>
    </citation>
    <scope>NUCLEOTIDE SEQUENCE [LARGE SCALE GENOMIC DNA]</scope>
    <source>
        <strain evidence="3 4">SY39</strain>
    </source>
</reference>
<evidence type="ECO:0000313" key="3">
    <source>
        <dbReference type="EMBL" id="AUN94711.1"/>
    </source>
</evidence>
<dbReference type="OrthoDB" id="9179856at2"/>
<evidence type="ECO:0000313" key="4">
    <source>
        <dbReference type="Proteomes" id="UP000242205"/>
    </source>
</evidence>
<accession>A0A2I6S655</accession>
<feature type="compositionally biased region" description="Low complexity" evidence="2">
    <location>
        <begin position="39"/>
        <end position="64"/>
    </location>
</feature>
<feature type="region of interest" description="Disordered" evidence="2">
    <location>
        <begin position="173"/>
        <end position="211"/>
    </location>
</feature>
<name>A0A2I6S655_9RHOO</name>
<feature type="compositionally biased region" description="Basic and acidic residues" evidence="2">
    <location>
        <begin position="65"/>
        <end position="76"/>
    </location>
</feature>
<dbReference type="PANTHER" id="PTHR35024:SF4">
    <property type="entry name" value="POLYMER-FORMING CYTOSKELETAL PROTEIN"/>
    <property type="match status" value="1"/>
</dbReference>
<dbReference type="PANTHER" id="PTHR35024">
    <property type="entry name" value="HYPOTHETICAL CYTOSOLIC PROTEIN"/>
    <property type="match status" value="1"/>
</dbReference>
<evidence type="ECO:0000256" key="1">
    <source>
        <dbReference type="ARBA" id="ARBA00044755"/>
    </source>
</evidence>
<dbReference type="EMBL" id="CP025682">
    <property type="protein sequence ID" value="AUN94711.1"/>
    <property type="molecule type" value="Genomic_DNA"/>
</dbReference>
<dbReference type="AlphaFoldDB" id="A0A2I6S655"/>
<comment type="similarity">
    <text evidence="1">Belongs to the bactofilin family.</text>
</comment>
<evidence type="ECO:0000256" key="2">
    <source>
        <dbReference type="SAM" id="MobiDB-lite"/>
    </source>
</evidence>
<dbReference type="Proteomes" id="UP000242205">
    <property type="component" value="Chromosome"/>
</dbReference>
<keyword evidence="4" id="KW-1185">Reference proteome</keyword>